<dbReference type="Proteomes" id="UP000765509">
    <property type="component" value="Unassembled WGS sequence"/>
</dbReference>
<evidence type="ECO:0000313" key="2">
    <source>
        <dbReference type="EMBL" id="MBW0579992.1"/>
    </source>
</evidence>
<proteinExistence type="predicted"/>
<name>A0A9Q3KHS7_9BASI</name>
<dbReference type="EMBL" id="AVOT02106428">
    <property type="protein sequence ID" value="MBW0579992.1"/>
    <property type="molecule type" value="Genomic_DNA"/>
</dbReference>
<comment type="caution">
    <text evidence="2">The sequence shown here is derived from an EMBL/GenBank/DDBJ whole genome shotgun (WGS) entry which is preliminary data.</text>
</comment>
<keyword evidence="3" id="KW-1185">Reference proteome</keyword>
<feature type="compositionally biased region" description="Polar residues" evidence="1">
    <location>
        <begin position="120"/>
        <end position="134"/>
    </location>
</feature>
<gene>
    <name evidence="2" type="ORF">O181_119707</name>
</gene>
<organism evidence="2 3">
    <name type="scientific">Austropuccinia psidii MF-1</name>
    <dbReference type="NCBI Taxonomy" id="1389203"/>
    <lineage>
        <taxon>Eukaryota</taxon>
        <taxon>Fungi</taxon>
        <taxon>Dikarya</taxon>
        <taxon>Basidiomycota</taxon>
        <taxon>Pucciniomycotina</taxon>
        <taxon>Pucciniomycetes</taxon>
        <taxon>Pucciniales</taxon>
        <taxon>Sphaerophragmiaceae</taxon>
        <taxon>Austropuccinia</taxon>
    </lineage>
</organism>
<feature type="compositionally biased region" description="Low complexity" evidence="1">
    <location>
        <begin position="86"/>
        <end position="105"/>
    </location>
</feature>
<accession>A0A9Q3KHS7</accession>
<feature type="region of interest" description="Disordered" evidence="1">
    <location>
        <begin position="79"/>
        <end position="141"/>
    </location>
</feature>
<protein>
    <submittedName>
        <fullName evidence="2">Uncharacterized protein</fullName>
    </submittedName>
</protein>
<evidence type="ECO:0000256" key="1">
    <source>
        <dbReference type="SAM" id="MobiDB-lite"/>
    </source>
</evidence>
<sequence length="141" mass="15961">MLSHAHNYNHQKSTIQQWLQGSKNEFQAIFSEYGGQYSILEGLPYWDSTRMVNVDIMHNIILGALKDYATYKLCIPESSTKKNWPSKAASTESSFDSSSVSLNPSTQRELHALHRDLQQEIENTTPSTSLNPEASPQIPYI</sequence>
<dbReference type="AlphaFoldDB" id="A0A9Q3KHS7"/>
<feature type="compositionally biased region" description="Basic and acidic residues" evidence="1">
    <location>
        <begin position="108"/>
        <end position="118"/>
    </location>
</feature>
<reference evidence="2" key="1">
    <citation type="submission" date="2021-03" db="EMBL/GenBank/DDBJ databases">
        <title>Draft genome sequence of rust myrtle Austropuccinia psidii MF-1, a brazilian biotype.</title>
        <authorList>
            <person name="Quecine M.C."/>
            <person name="Pachon D.M.R."/>
            <person name="Bonatelli M.L."/>
            <person name="Correr F.H."/>
            <person name="Franceschini L.M."/>
            <person name="Leite T.F."/>
            <person name="Margarido G.R.A."/>
            <person name="Almeida C.A."/>
            <person name="Ferrarezi J.A."/>
            <person name="Labate C.A."/>
        </authorList>
    </citation>
    <scope>NUCLEOTIDE SEQUENCE</scope>
    <source>
        <strain evidence="2">MF-1</strain>
    </source>
</reference>
<evidence type="ECO:0000313" key="3">
    <source>
        <dbReference type="Proteomes" id="UP000765509"/>
    </source>
</evidence>